<feature type="compositionally biased region" description="Basic and acidic residues" evidence="1">
    <location>
        <begin position="28"/>
        <end position="44"/>
    </location>
</feature>
<sequence length="89" mass="9541">MSMWFSNASRIAGAALPNDVGDHACGFRSDDEEHKADDGGPDRCLDDEETIEKSQTALMVANTVSSLTPQHDAISPLENFMDMVLGEGA</sequence>
<evidence type="ECO:0000256" key="1">
    <source>
        <dbReference type="SAM" id="MobiDB-lite"/>
    </source>
</evidence>
<feature type="region of interest" description="Disordered" evidence="1">
    <location>
        <begin position="27"/>
        <end position="46"/>
    </location>
</feature>
<comment type="caution">
    <text evidence="2">The sequence shown here is derived from an EMBL/GenBank/DDBJ whole genome shotgun (WGS) entry which is preliminary data.</text>
</comment>
<organism evidence="2 3">
    <name type="scientific">Cupriavidus pauculus</name>
    <dbReference type="NCBI Taxonomy" id="82633"/>
    <lineage>
        <taxon>Bacteria</taxon>
        <taxon>Pseudomonadati</taxon>
        <taxon>Pseudomonadota</taxon>
        <taxon>Betaproteobacteria</taxon>
        <taxon>Burkholderiales</taxon>
        <taxon>Burkholderiaceae</taxon>
        <taxon>Cupriavidus</taxon>
    </lineage>
</organism>
<reference evidence="2 3" key="1">
    <citation type="submission" date="2017-12" db="EMBL/GenBank/DDBJ databases">
        <title>Genome sequence of the active heterotrophic nitrifier-denitrifier, Cupriavidus pauculus UM1.</title>
        <authorList>
            <person name="Putonti C."/>
            <person name="Castignetti D."/>
        </authorList>
    </citation>
    <scope>NUCLEOTIDE SEQUENCE [LARGE SCALE GENOMIC DNA]</scope>
    <source>
        <strain evidence="2 3">UM1</strain>
    </source>
</reference>
<proteinExistence type="predicted"/>
<evidence type="ECO:0000313" key="2">
    <source>
        <dbReference type="EMBL" id="PLQ00331.1"/>
    </source>
</evidence>
<evidence type="ECO:0000313" key="3">
    <source>
        <dbReference type="Proteomes" id="UP000234341"/>
    </source>
</evidence>
<name>A0A2N5CDJ0_9BURK</name>
<dbReference type="Proteomes" id="UP000234341">
    <property type="component" value="Unassembled WGS sequence"/>
</dbReference>
<gene>
    <name evidence="2" type="ORF">CYJ10_11875</name>
</gene>
<dbReference type="EMBL" id="PJRP01000004">
    <property type="protein sequence ID" value="PLQ00331.1"/>
    <property type="molecule type" value="Genomic_DNA"/>
</dbReference>
<dbReference type="AlphaFoldDB" id="A0A2N5CDJ0"/>
<protein>
    <submittedName>
        <fullName evidence="2">Uncharacterized protein</fullName>
    </submittedName>
</protein>
<accession>A0A2N5CDJ0</accession>